<dbReference type="SUPFAM" id="SSF69322">
    <property type="entry name" value="Tricorn protease domain 2"/>
    <property type="match status" value="1"/>
</dbReference>
<dbReference type="GO" id="GO:0006913">
    <property type="term" value="P:nucleocytoplasmic transport"/>
    <property type="evidence" value="ECO:0007669"/>
    <property type="project" value="TreeGrafter"/>
</dbReference>
<dbReference type="OrthoDB" id="411991at2759"/>
<sequence>MTESGMDFSVTSVPPDGQRWFCELDGRLHSRPRQGSFNPQSPLLATLTAYCENLDAPSDKAHDHWRAPMDHQPGGLFLSAPTSTAKAAVAAFYHHGWVAALEVLSKQNRLLDRVLRSLAPKHQVGGHRPLMAAHPTDKELAVAFREDVVRVVGWAKGQAHDFKSKFRVLCLGWRPYAHHLVAGCAAGLLVWSAKQENKQYSDLPMSTGKHCLLPSPNSCPVAAVAWQPKGDYLVAAAGNELYLVRPETEHWWLLPRGAAAHLLLWSPCGRRLLAASSGASFHLWNAATWTAERWTVARGSLVAAAFSPDGRLMLFGDEAGLYCLPTDGQAFLVEQTRVTALAWDGTVLAAIHHGSAAVHVYSTRTDPQLNIRPYFVIDGKEGEIASSINFFPGAKGASLLVILWSSGRVQSFPFTTQEAFSKANSRRF</sequence>
<name>A0A8S1DPE7_9INSE</name>
<dbReference type="GO" id="GO:0005643">
    <property type="term" value="C:nuclear pore"/>
    <property type="evidence" value="ECO:0007669"/>
    <property type="project" value="TreeGrafter"/>
</dbReference>
<dbReference type="EMBL" id="CADEPI010000259">
    <property type="protein sequence ID" value="CAB3382183.1"/>
    <property type="molecule type" value="Genomic_DNA"/>
</dbReference>
<reference evidence="1 2" key="1">
    <citation type="submission" date="2020-04" db="EMBL/GenBank/DDBJ databases">
        <authorList>
            <person name="Alioto T."/>
            <person name="Alioto T."/>
            <person name="Gomez Garrido J."/>
        </authorList>
    </citation>
    <scope>NUCLEOTIDE SEQUENCE [LARGE SCALE GENOMIC DNA]</scope>
</reference>
<keyword evidence="2" id="KW-1185">Reference proteome</keyword>
<dbReference type="PANTHER" id="PTHR14494:SF0">
    <property type="entry name" value="ALADIN"/>
    <property type="match status" value="1"/>
</dbReference>
<dbReference type="Proteomes" id="UP000494165">
    <property type="component" value="Unassembled WGS sequence"/>
</dbReference>
<evidence type="ECO:0000313" key="1">
    <source>
        <dbReference type="EMBL" id="CAB3382183.1"/>
    </source>
</evidence>
<organism evidence="1 2">
    <name type="scientific">Cloeon dipterum</name>
    <dbReference type="NCBI Taxonomy" id="197152"/>
    <lineage>
        <taxon>Eukaryota</taxon>
        <taxon>Metazoa</taxon>
        <taxon>Ecdysozoa</taxon>
        <taxon>Arthropoda</taxon>
        <taxon>Hexapoda</taxon>
        <taxon>Insecta</taxon>
        <taxon>Pterygota</taxon>
        <taxon>Palaeoptera</taxon>
        <taxon>Ephemeroptera</taxon>
        <taxon>Pisciforma</taxon>
        <taxon>Baetidae</taxon>
        <taxon>Cloeon</taxon>
    </lineage>
</organism>
<evidence type="ECO:0000313" key="2">
    <source>
        <dbReference type="Proteomes" id="UP000494165"/>
    </source>
</evidence>
<dbReference type="InterPro" id="IPR015943">
    <property type="entry name" value="WD40/YVTN_repeat-like_dom_sf"/>
</dbReference>
<gene>
    <name evidence="1" type="ORF">CLODIP_2_CD12718</name>
</gene>
<comment type="caution">
    <text evidence="1">The sequence shown here is derived from an EMBL/GenBank/DDBJ whole genome shotgun (WGS) entry which is preliminary data.</text>
</comment>
<dbReference type="AlphaFoldDB" id="A0A8S1DPE7"/>
<proteinExistence type="predicted"/>
<dbReference type="InterPro" id="IPR045139">
    <property type="entry name" value="Aladin"/>
</dbReference>
<dbReference type="Gene3D" id="2.130.10.10">
    <property type="entry name" value="YVTN repeat-like/Quinoprotein amine dehydrogenase"/>
    <property type="match status" value="2"/>
</dbReference>
<accession>A0A8S1DPE7</accession>
<dbReference type="PANTHER" id="PTHR14494">
    <property type="entry name" value="ALADIN/ADRACALIN/AAAS"/>
    <property type="match status" value="1"/>
</dbReference>
<protein>
    <submittedName>
        <fullName evidence="1">Uncharacterized protein</fullName>
    </submittedName>
</protein>